<feature type="non-terminal residue" evidence="1">
    <location>
        <position position="1"/>
    </location>
</feature>
<protein>
    <submittedName>
        <fullName evidence="1">Uncharacterized protein</fullName>
    </submittedName>
</protein>
<dbReference type="Proteomes" id="UP000030748">
    <property type="component" value="Unassembled WGS sequence"/>
</dbReference>
<sequence>PFFRVSPQASVTLGRPYLNIKFKYLASK</sequence>
<evidence type="ECO:0000313" key="2">
    <source>
        <dbReference type="Proteomes" id="UP000030748"/>
    </source>
</evidence>
<name>A0A022QTT4_ERYGU</name>
<accession>A0A022QTT4</accession>
<dbReference type="AlphaFoldDB" id="A0A022QTT4"/>
<reference evidence="1 2" key="1">
    <citation type="journal article" date="2013" name="Proc. Natl. Acad. Sci. U.S.A.">
        <title>Fine-scale variation in meiotic recombination in Mimulus inferred from population shotgun sequencing.</title>
        <authorList>
            <person name="Hellsten U."/>
            <person name="Wright K.M."/>
            <person name="Jenkins J."/>
            <person name="Shu S."/>
            <person name="Yuan Y."/>
            <person name="Wessler S.R."/>
            <person name="Schmutz J."/>
            <person name="Willis J.H."/>
            <person name="Rokhsar D.S."/>
        </authorList>
    </citation>
    <scope>NUCLEOTIDE SEQUENCE [LARGE SCALE GENOMIC DNA]</scope>
    <source>
        <strain evidence="2">cv. DUN x IM62</strain>
    </source>
</reference>
<dbReference type="EMBL" id="KI630980">
    <property type="protein sequence ID" value="EYU31331.1"/>
    <property type="molecule type" value="Genomic_DNA"/>
</dbReference>
<gene>
    <name evidence="1" type="ORF">MIMGU_mgv1a0259052mg</name>
</gene>
<evidence type="ECO:0000313" key="1">
    <source>
        <dbReference type="EMBL" id="EYU31331.1"/>
    </source>
</evidence>
<proteinExistence type="predicted"/>
<keyword evidence="2" id="KW-1185">Reference proteome</keyword>
<organism evidence="1 2">
    <name type="scientific">Erythranthe guttata</name>
    <name type="common">Yellow monkey flower</name>
    <name type="synonym">Mimulus guttatus</name>
    <dbReference type="NCBI Taxonomy" id="4155"/>
    <lineage>
        <taxon>Eukaryota</taxon>
        <taxon>Viridiplantae</taxon>
        <taxon>Streptophyta</taxon>
        <taxon>Embryophyta</taxon>
        <taxon>Tracheophyta</taxon>
        <taxon>Spermatophyta</taxon>
        <taxon>Magnoliopsida</taxon>
        <taxon>eudicotyledons</taxon>
        <taxon>Gunneridae</taxon>
        <taxon>Pentapetalae</taxon>
        <taxon>asterids</taxon>
        <taxon>lamiids</taxon>
        <taxon>Lamiales</taxon>
        <taxon>Phrymaceae</taxon>
        <taxon>Erythranthe</taxon>
    </lineage>
</organism>